<gene>
    <name evidence="4" type="ORF">ACFFIA_15080</name>
</gene>
<dbReference type="SMART" id="SM00824">
    <property type="entry name" value="PKS_TE"/>
    <property type="match status" value="1"/>
</dbReference>
<dbReference type="RefSeq" id="WP_377251297.1">
    <property type="nucleotide sequence ID" value="NZ_JBHLUH010000022.1"/>
</dbReference>
<evidence type="ECO:0000256" key="1">
    <source>
        <dbReference type="ARBA" id="ARBA00007169"/>
    </source>
</evidence>
<accession>A0ABV6M2V2</accession>
<dbReference type="EMBL" id="JBHLUH010000022">
    <property type="protein sequence ID" value="MFC0528983.1"/>
    <property type="molecule type" value="Genomic_DNA"/>
</dbReference>
<dbReference type="InterPro" id="IPR012223">
    <property type="entry name" value="TEII"/>
</dbReference>
<sequence>MTLIGEDVSPWIRQFHPSVDAPIRLVCFPHAGGSASYYFPVSRALAPSVDVAAVQYPGRQDRRGEPCVEDICELADVIALEMRPWCDRPLALFGHSMGATVAYEVGRRLERAGTMPMGIFASGRRAPSIDRNESIHLRDDRGVVQALQELSGTNSTLLSDDEFVSMVLPAVRADYKAVETYRHADGPVLACPVTALVGDTDPMATVEDAEAWRAHTTGTFRIKVYPGGHFYLTAQVDSVLNTIVDQLAEWTSGAR</sequence>
<dbReference type="Gene3D" id="3.40.50.1820">
    <property type="entry name" value="alpha/beta hydrolase"/>
    <property type="match status" value="1"/>
</dbReference>
<keyword evidence="5" id="KW-1185">Reference proteome</keyword>
<evidence type="ECO:0000256" key="2">
    <source>
        <dbReference type="ARBA" id="ARBA00022801"/>
    </source>
</evidence>
<reference evidence="4 5" key="1">
    <citation type="submission" date="2024-09" db="EMBL/GenBank/DDBJ databases">
        <authorList>
            <person name="Sun Q."/>
            <person name="Mori K."/>
        </authorList>
    </citation>
    <scope>NUCLEOTIDE SEQUENCE [LARGE SCALE GENOMIC DNA]</scope>
    <source>
        <strain evidence="4 5">TBRC 3947</strain>
    </source>
</reference>
<keyword evidence="2" id="KW-0378">Hydrolase</keyword>
<organism evidence="4 5">
    <name type="scientific">Phytohabitans kaempferiae</name>
    <dbReference type="NCBI Taxonomy" id="1620943"/>
    <lineage>
        <taxon>Bacteria</taxon>
        <taxon>Bacillati</taxon>
        <taxon>Actinomycetota</taxon>
        <taxon>Actinomycetes</taxon>
        <taxon>Micromonosporales</taxon>
        <taxon>Micromonosporaceae</taxon>
    </lineage>
</organism>
<dbReference type="InterPro" id="IPR001031">
    <property type="entry name" value="Thioesterase"/>
</dbReference>
<evidence type="ECO:0000313" key="4">
    <source>
        <dbReference type="EMBL" id="MFC0528983.1"/>
    </source>
</evidence>
<evidence type="ECO:0000259" key="3">
    <source>
        <dbReference type="SMART" id="SM00824"/>
    </source>
</evidence>
<dbReference type="InterPro" id="IPR029058">
    <property type="entry name" value="AB_hydrolase_fold"/>
</dbReference>
<comment type="similarity">
    <text evidence="1">Belongs to the thioesterase family.</text>
</comment>
<dbReference type="Proteomes" id="UP001589867">
    <property type="component" value="Unassembled WGS sequence"/>
</dbReference>
<dbReference type="PANTHER" id="PTHR11487:SF0">
    <property type="entry name" value="S-ACYL FATTY ACID SYNTHASE THIOESTERASE, MEDIUM CHAIN"/>
    <property type="match status" value="1"/>
</dbReference>
<comment type="caution">
    <text evidence="4">The sequence shown here is derived from an EMBL/GenBank/DDBJ whole genome shotgun (WGS) entry which is preliminary data.</text>
</comment>
<name>A0ABV6M2V2_9ACTN</name>
<protein>
    <submittedName>
        <fullName evidence="4">Thioesterase II family protein</fullName>
    </submittedName>
</protein>
<dbReference type="Pfam" id="PF00975">
    <property type="entry name" value="Thioesterase"/>
    <property type="match status" value="1"/>
</dbReference>
<feature type="domain" description="Thioesterase TesA-like" evidence="3">
    <location>
        <begin position="26"/>
        <end position="247"/>
    </location>
</feature>
<dbReference type="PANTHER" id="PTHR11487">
    <property type="entry name" value="THIOESTERASE"/>
    <property type="match status" value="1"/>
</dbReference>
<proteinExistence type="inferred from homology"/>
<dbReference type="InterPro" id="IPR020802">
    <property type="entry name" value="TesA-like"/>
</dbReference>
<evidence type="ECO:0000313" key="5">
    <source>
        <dbReference type="Proteomes" id="UP001589867"/>
    </source>
</evidence>
<dbReference type="SUPFAM" id="SSF53474">
    <property type="entry name" value="alpha/beta-Hydrolases"/>
    <property type="match status" value="1"/>
</dbReference>